<evidence type="ECO:0000256" key="2">
    <source>
        <dbReference type="SAM" id="Phobius"/>
    </source>
</evidence>
<evidence type="ECO:0000256" key="1">
    <source>
        <dbReference type="SAM" id="MobiDB-lite"/>
    </source>
</evidence>
<keyword evidence="5" id="KW-1185">Reference proteome</keyword>
<proteinExistence type="predicted"/>
<evidence type="ECO:0000259" key="3">
    <source>
        <dbReference type="Pfam" id="PF12051"/>
    </source>
</evidence>
<accession>A0ABQ0LLN0</accession>
<evidence type="ECO:0000313" key="4">
    <source>
        <dbReference type="EMBL" id="GAT52025.1"/>
    </source>
</evidence>
<feature type="compositionally biased region" description="Polar residues" evidence="1">
    <location>
        <begin position="528"/>
        <end position="538"/>
    </location>
</feature>
<feature type="compositionally biased region" description="Polar residues" evidence="1">
    <location>
        <begin position="59"/>
        <end position="77"/>
    </location>
</feature>
<feature type="compositionally biased region" description="Pro residues" evidence="1">
    <location>
        <begin position="410"/>
        <end position="420"/>
    </location>
</feature>
<feature type="region of interest" description="Disordered" evidence="1">
    <location>
        <begin position="674"/>
        <end position="703"/>
    </location>
</feature>
<feature type="compositionally biased region" description="Low complexity" evidence="1">
    <location>
        <begin position="225"/>
        <end position="239"/>
    </location>
</feature>
<feature type="compositionally biased region" description="Polar residues" evidence="1">
    <location>
        <begin position="558"/>
        <end position="573"/>
    </location>
</feature>
<feature type="compositionally biased region" description="Polar residues" evidence="1">
    <location>
        <begin position="333"/>
        <end position="346"/>
    </location>
</feature>
<protein>
    <recommendedName>
        <fullName evidence="3">DUF3533 domain-containing protein</fullName>
    </recommendedName>
</protein>
<feature type="compositionally biased region" description="Polar residues" evidence="1">
    <location>
        <begin position="675"/>
        <end position="685"/>
    </location>
</feature>
<name>A0ABQ0LLN0_MYCCL</name>
<feature type="domain" description="DUF3533" evidence="3">
    <location>
        <begin position="747"/>
        <end position="1110"/>
    </location>
</feature>
<dbReference type="Pfam" id="PF12051">
    <property type="entry name" value="DUF3533"/>
    <property type="match status" value="1"/>
</dbReference>
<feature type="compositionally biased region" description="Basic and acidic residues" evidence="1">
    <location>
        <begin position="378"/>
        <end position="394"/>
    </location>
</feature>
<feature type="region of interest" description="Disordered" evidence="1">
    <location>
        <begin position="204"/>
        <end position="574"/>
    </location>
</feature>
<feature type="compositionally biased region" description="Low complexity" evidence="1">
    <location>
        <begin position="421"/>
        <end position="432"/>
    </location>
</feature>
<dbReference type="PANTHER" id="PTHR34814:SF1">
    <property type="entry name" value="NITROSOGUANIDINE RESISTANCE PROTEIN SNG1"/>
    <property type="match status" value="1"/>
</dbReference>
<feature type="region of interest" description="Disordered" evidence="1">
    <location>
        <begin position="1"/>
        <end position="158"/>
    </location>
</feature>
<feature type="transmembrane region" description="Helical" evidence="2">
    <location>
        <begin position="1043"/>
        <end position="1062"/>
    </location>
</feature>
<gene>
    <name evidence="4" type="ORF">MCHLO_09113</name>
</gene>
<feature type="compositionally biased region" description="Polar residues" evidence="1">
    <location>
        <begin position="444"/>
        <end position="458"/>
    </location>
</feature>
<reference evidence="4" key="1">
    <citation type="submission" date="2014-09" db="EMBL/GenBank/DDBJ databases">
        <title>Genome sequence of the luminous mushroom Mycena chlorophos for searching fungal bioluminescence genes.</title>
        <authorList>
            <person name="Tanaka Y."/>
            <person name="Kasuga D."/>
            <person name="Oba Y."/>
            <person name="Hase S."/>
            <person name="Sato K."/>
            <person name="Oba Y."/>
            <person name="Sakakibara Y."/>
        </authorList>
    </citation>
    <scope>NUCLEOTIDE SEQUENCE</scope>
</reference>
<feature type="transmembrane region" description="Helical" evidence="2">
    <location>
        <begin position="933"/>
        <end position="957"/>
    </location>
</feature>
<dbReference type="InterPro" id="IPR022703">
    <property type="entry name" value="DUF3533"/>
</dbReference>
<feature type="compositionally biased region" description="Low complexity" evidence="1">
    <location>
        <begin position="117"/>
        <end position="149"/>
    </location>
</feature>
<evidence type="ECO:0000313" key="5">
    <source>
        <dbReference type="Proteomes" id="UP000815677"/>
    </source>
</evidence>
<feature type="transmembrane region" description="Helical" evidence="2">
    <location>
        <begin position="1008"/>
        <end position="1031"/>
    </location>
</feature>
<organism evidence="4 5">
    <name type="scientific">Mycena chlorophos</name>
    <name type="common">Agaric fungus</name>
    <name type="synonym">Agaricus chlorophos</name>
    <dbReference type="NCBI Taxonomy" id="658473"/>
    <lineage>
        <taxon>Eukaryota</taxon>
        <taxon>Fungi</taxon>
        <taxon>Dikarya</taxon>
        <taxon>Basidiomycota</taxon>
        <taxon>Agaricomycotina</taxon>
        <taxon>Agaricomycetes</taxon>
        <taxon>Agaricomycetidae</taxon>
        <taxon>Agaricales</taxon>
        <taxon>Marasmiineae</taxon>
        <taxon>Mycenaceae</taxon>
        <taxon>Mycena</taxon>
    </lineage>
</organism>
<dbReference type="EMBL" id="DF847509">
    <property type="protein sequence ID" value="GAT52025.1"/>
    <property type="molecule type" value="Genomic_DNA"/>
</dbReference>
<feature type="transmembrane region" description="Helical" evidence="2">
    <location>
        <begin position="977"/>
        <end position="996"/>
    </location>
</feature>
<dbReference type="PANTHER" id="PTHR34814">
    <property type="entry name" value="NITROSOGUANIDINE RESISTANCE PROTEIN SNG1"/>
    <property type="match status" value="1"/>
</dbReference>
<sequence>MESPVTRSRSRATASMSSGSGGSRWEPSQQTGVIWKPSQSKNPSYRSLQVEAEKAALRTSLSQPDLGSQPTPSNCNSEPWFGYERRTPGPSSSSSSSSLARRTPSTAHQRRHRPPRHSSSLSFSHTPVPSQSSAPQSTPTTTAPTQASPNTRAHVDRLLNMRQEDFTLFMKEVAHKADLNVERAATRIGLKQQTTMSLAAGGRPASVLGMWNGKGKERERRPLVASGSGSSSSTDGDASFFCPVDTPNADPDHLHANRSLDEEDADLMPPPPVPTSKAKGKMKQDEVKSSPRRPQNALAGPSNTSKLPALNLASAGSKGERGSPASSKHHPSNPKNVDTSAGSNSKGKAVAKRENAPKTRVPEPDSPTSTVPSPTPNRDVKLHPKIIEEREKRAALKANSKNTDTKPKPKSAPSPRPAVAPQPTQTHVPQVQRGPPALGMGMRRTNSGPVGNLSSQGVLTKPFKAPLLRAAKSTVETRMAPIASASTARSGSSGSGGGSGSSKGSSKMVTRDSPPYQEAVTPPPTTPASVSMGTRNRGSSSSSSGMQVDSPSPRKGNAPSSDDSMYETSNNSFDLEELDKVMQAYDEVTPMEVGSALRVDLEDSRHAVECLPDKQRGVASTDADDVDDQSTTPIYRRHNYRPAYKVRAQAPDSRSVSLSPVIFNPLKTIMPSAAAPTNSRASVDHNSVPADPGSPTLAGAERDVDAEVDAEKQPAGRPPMSGKFLDKTPQAAASRAAYLKAMVGGIVAISIAIFAVFSIYWGSVWSSPRHSLPGWVVDFDGGFVGQTVSHAMSQIVPTAESIAWTVVPASQFPGGVEDVGAAIVDEKVWYAVTINAGASTNLTSAVSSANASYNSSAAVTFLGSEARNENIYAIHYSIILGELENVSNQFALSFLKNISSADNLSQILSNAPQIVSRPIYFTTVNLRPFDVPVAAAVTFVGLIYLIILTFFITNVSFGARAGSGFEGSLTLRSLIRLRLVTAFIAYFFVSLFYTLLSRAFQLPFNRHFGSAGFVIFWMLNFIGMLAVGLALEAMFTLLTIRFVPFFLILWIISNVAVAVYPIDVLPHVYRYGYGFPVYNISRAVRAIVFGTKNELGLNFGVCIAWVALSSVTIMVFQWMRRREAVRAAQNAN</sequence>
<feature type="transmembrane region" description="Helical" evidence="2">
    <location>
        <begin position="737"/>
        <end position="761"/>
    </location>
</feature>
<feature type="compositionally biased region" description="Basic and acidic residues" evidence="1">
    <location>
        <begin position="250"/>
        <end position="260"/>
    </location>
</feature>
<keyword evidence="2" id="KW-0812">Transmembrane</keyword>
<feature type="region of interest" description="Disordered" evidence="1">
    <location>
        <begin position="610"/>
        <end position="630"/>
    </location>
</feature>
<dbReference type="Proteomes" id="UP000815677">
    <property type="component" value="Unassembled WGS sequence"/>
</dbReference>
<feature type="compositionally biased region" description="Basic and acidic residues" evidence="1">
    <location>
        <begin position="351"/>
        <end position="363"/>
    </location>
</feature>
<dbReference type="InterPro" id="IPR053001">
    <property type="entry name" value="MNNG_permease-like"/>
</dbReference>
<feature type="compositionally biased region" description="Polar residues" evidence="1">
    <location>
        <begin position="26"/>
        <end position="47"/>
    </location>
</feature>
<keyword evidence="2" id="KW-1133">Transmembrane helix</keyword>
<keyword evidence="2" id="KW-0472">Membrane</keyword>
<feature type="transmembrane region" description="Helical" evidence="2">
    <location>
        <begin position="1095"/>
        <end position="1116"/>
    </location>
</feature>